<accession>A0A2L2XGJ3</accession>
<protein>
    <recommendedName>
        <fullName evidence="3">Metal-binding protein</fullName>
    </recommendedName>
</protein>
<dbReference type="Proteomes" id="UP000239549">
    <property type="component" value="Unassembled WGS sequence"/>
</dbReference>
<comment type="caution">
    <text evidence="1">The sequence shown here is derived from an EMBL/GenBank/DDBJ whole genome shotgun (WGS) entry which is preliminary data.</text>
</comment>
<dbReference type="EMBL" id="BFAV01000157">
    <property type="protein sequence ID" value="GBF35315.1"/>
    <property type="molecule type" value="Genomic_DNA"/>
</dbReference>
<keyword evidence="2" id="KW-1185">Reference proteome</keyword>
<dbReference type="AlphaFoldDB" id="A0A2L2XGJ3"/>
<dbReference type="InterPro" id="IPR014997">
    <property type="entry name" value="DUF1847"/>
</dbReference>
<proteinExistence type="predicted"/>
<reference evidence="2" key="1">
    <citation type="submission" date="2018-02" db="EMBL/GenBank/DDBJ databases">
        <title>Genome sequence of Desulfocucumis palustris strain NAW-5.</title>
        <authorList>
            <person name="Watanabe M."/>
            <person name="Kojima H."/>
            <person name="Fukui M."/>
        </authorList>
    </citation>
    <scope>NUCLEOTIDE SEQUENCE [LARGE SCALE GENOMIC DNA]</scope>
    <source>
        <strain evidence="2">NAW-5</strain>
    </source>
</reference>
<evidence type="ECO:0008006" key="3">
    <source>
        <dbReference type="Google" id="ProtNLM"/>
    </source>
</evidence>
<organism evidence="1 2">
    <name type="scientific">Desulfocucumis palustris</name>
    <dbReference type="NCBI Taxonomy" id="1898651"/>
    <lineage>
        <taxon>Bacteria</taxon>
        <taxon>Bacillati</taxon>
        <taxon>Bacillota</taxon>
        <taxon>Clostridia</taxon>
        <taxon>Eubacteriales</taxon>
        <taxon>Desulfocucumaceae</taxon>
        <taxon>Desulfocucumis</taxon>
    </lineage>
</organism>
<dbReference type="Pfam" id="PF08901">
    <property type="entry name" value="DUF1847"/>
    <property type="match status" value="1"/>
</dbReference>
<sequence length="196" mass="22355">MKCAYCKQEPKNRCDKDGHDCTGGKVDLSEYDKEENKPFHRASGYFQYEFGNNLTRLEELIKFCQRMNYQKVGLAFCVGLASEAESLSKILEQYFKVESVCCKVCGLDKKRFDVPNRKPDKFEALCNPIAQAEILNKTKTDVNVELGLCVGHDMLFHKYSEAPVTVFAVKDRVLAHNPLGALYSSYLRKKFGLKNN</sequence>
<dbReference type="OrthoDB" id="9795204at2"/>
<dbReference type="RefSeq" id="WP_104373371.1">
    <property type="nucleotide sequence ID" value="NZ_BFAV01000157.1"/>
</dbReference>
<name>A0A2L2XGJ3_9FIRM</name>
<evidence type="ECO:0000313" key="2">
    <source>
        <dbReference type="Proteomes" id="UP000239549"/>
    </source>
</evidence>
<evidence type="ECO:0000313" key="1">
    <source>
        <dbReference type="EMBL" id="GBF35315.1"/>
    </source>
</evidence>
<gene>
    <name evidence="1" type="ORF">DCCM_4438</name>
</gene>